<evidence type="ECO:0000313" key="3">
    <source>
        <dbReference type="Proteomes" id="UP000827092"/>
    </source>
</evidence>
<accession>A0AAV6UVI5</accession>
<feature type="compositionally biased region" description="Basic and acidic residues" evidence="1">
    <location>
        <begin position="91"/>
        <end position="100"/>
    </location>
</feature>
<feature type="compositionally biased region" description="Basic residues" evidence="1">
    <location>
        <begin position="150"/>
        <end position="163"/>
    </location>
</feature>
<comment type="caution">
    <text evidence="2">The sequence shown here is derived from an EMBL/GenBank/DDBJ whole genome shotgun (WGS) entry which is preliminary data.</text>
</comment>
<proteinExistence type="predicted"/>
<dbReference type="Proteomes" id="UP000827092">
    <property type="component" value="Unassembled WGS sequence"/>
</dbReference>
<organism evidence="2 3">
    <name type="scientific">Oedothorax gibbosus</name>
    <dbReference type="NCBI Taxonomy" id="931172"/>
    <lineage>
        <taxon>Eukaryota</taxon>
        <taxon>Metazoa</taxon>
        <taxon>Ecdysozoa</taxon>
        <taxon>Arthropoda</taxon>
        <taxon>Chelicerata</taxon>
        <taxon>Arachnida</taxon>
        <taxon>Araneae</taxon>
        <taxon>Araneomorphae</taxon>
        <taxon>Entelegynae</taxon>
        <taxon>Araneoidea</taxon>
        <taxon>Linyphiidae</taxon>
        <taxon>Erigoninae</taxon>
        <taxon>Oedothorax</taxon>
    </lineage>
</organism>
<dbReference type="AlphaFoldDB" id="A0AAV6UVI5"/>
<feature type="compositionally biased region" description="Basic and acidic residues" evidence="1">
    <location>
        <begin position="66"/>
        <end position="77"/>
    </location>
</feature>
<evidence type="ECO:0000313" key="2">
    <source>
        <dbReference type="EMBL" id="KAG8187783.1"/>
    </source>
</evidence>
<feature type="compositionally biased region" description="Polar residues" evidence="1">
    <location>
        <begin position="78"/>
        <end position="87"/>
    </location>
</feature>
<keyword evidence="3" id="KW-1185">Reference proteome</keyword>
<feature type="compositionally biased region" description="Basic and acidic residues" evidence="1">
    <location>
        <begin position="122"/>
        <end position="137"/>
    </location>
</feature>
<feature type="compositionally biased region" description="Low complexity" evidence="1">
    <location>
        <begin position="110"/>
        <end position="120"/>
    </location>
</feature>
<dbReference type="Pfam" id="PF15692">
    <property type="entry name" value="NKAP"/>
    <property type="match status" value="1"/>
</dbReference>
<dbReference type="EMBL" id="JAFNEN010000259">
    <property type="protein sequence ID" value="KAG8187783.1"/>
    <property type="molecule type" value="Genomic_DNA"/>
</dbReference>
<name>A0AAV6UVI5_9ARAC</name>
<feature type="compositionally biased region" description="Basic and acidic residues" evidence="1">
    <location>
        <begin position="175"/>
        <end position="208"/>
    </location>
</feature>
<feature type="region of interest" description="Disordered" evidence="1">
    <location>
        <begin position="57"/>
        <end position="215"/>
    </location>
</feature>
<evidence type="ECO:0000256" key="1">
    <source>
        <dbReference type="SAM" id="MobiDB-lite"/>
    </source>
</evidence>
<gene>
    <name evidence="2" type="ORF">JTE90_025821</name>
</gene>
<sequence length="215" mass="25000">MVTEAGKELLRNTINTAKFHNKIIEENEMWKQWELECGLTMMVSDDDILKKFKKKHICSKHRRRDKSQESCKRDSKSSESLTMSSAGPSKADSDRWDHSGFQELYPGGVSSSSSTSKSNSARWDHSGFHELYPEKDRTKKRSSSSSSKSHSSKHKKKRKKHSRHSSDSSDNEIYEEFKRFKRAKAEEQKLKSEPQKNSKGFDSHVKEWKKMKHKS</sequence>
<reference evidence="2 3" key="1">
    <citation type="journal article" date="2022" name="Nat. Ecol. Evol.">
        <title>A masculinizing supergene underlies an exaggerated male reproductive morph in a spider.</title>
        <authorList>
            <person name="Hendrickx F."/>
            <person name="De Corte Z."/>
            <person name="Sonet G."/>
            <person name="Van Belleghem S.M."/>
            <person name="Kostlbacher S."/>
            <person name="Vangestel C."/>
        </authorList>
    </citation>
    <scope>NUCLEOTIDE SEQUENCE [LARGE SCALE GENOMIC DNA]</scope>
    <source>
        <strain evidence="2">W744_W776</strain>
    </source>
</reference>
<protein>
    <submittedName>
        <fullName evidence="2">Uncharacterized protein</fullName>
    </submittedName>
</protein>